<dbReference type="OrthoDB" id="9801161at2"/>
<comment type="catalytic activity">
    <reaction evidence="12 15">
        <text>a 2'-deoxyribonucleoside 5'-diphosphate + ATP = a 2'-deoxyribonucleoside 5'-triphosphate + ADP</text>
        <dbReference type="Rhea" id="RHEA:44640"/>
        <dbReference type="ChEBI" id="CHEBI:30616"/>
        <dbReference type="ChEBI" id="CHEBI:61560"/>
        <dbReference type="ChEBI" id="CHEBI:73316"/>
        <dbReference type="ChEBI" id="CHEBI:456216"/>
        <dbReference type="EC" id="2.7.4.6"/>
    </reaction>
</comment>
<keyword evidence="20" id="KW-1185">Reference proteome</keyword>
<keyword evidence="7 12" id="KW-0547">Nucleotide-binding</keyword>
<feature type="binding site" evidence="12 13">
    <location>
        <position position="112"/>
    </location>
    <ligand>
        <name>ATP</name>
        <dbReference type="ChEBI" id="CHEBI:30616"/>
    </ligand>
</feature>
<gene>
    <name evidence="12 18" type="primary">ndk</name>
    <name evidence="17" type="ORF">CP523_02065</name>
    <name evidence="18" type="ORF">NH397_10385</name>
</gene>
<evidence type="ECO:0000313" key="19">
    <source>
        <dbReference type="Proteomes" id="UP000280586"/>
    </source>
</evidence>
<comment type="function">
    <text evidence="12">Major role in the synthesis of nucleoside triphosphates other than ATP. The ATP gamma phosphate is transferred to the NDP beta phosphate via a ping-pong mechanism, using a phosphorylated active-site intermediate.</text>
</comment>
<dbReference type="AlphaFoldDB" id="A0A9N7PI28"/>
<feature type="active site" description="Pros-phosphohistidine intermediate" evidence="12 13">
    <location>
        <position position="115"/>
    </location>
</feature>
<evidence type="ECO:0000256" key="3">
    <source>
        <dbReference type="ARBA" id="ARBA00012966"/>
    </source>
</evidence>
<keyword evidence="11 12" id="KW-0546">Nucleotide metabolism</keyword>
<comment type="catalytic activity">
    <reaction evidence="12">
        <text>a ribonucleoside 5'-diphosphate + ATP = a ribonucleoside 5'-triphosphate + ADP</text>
        <dbReference type="Rhea" id="RHEA:18113"/>
        <dbReference type="ChEBI" id="CHEBI:30616"/>
        <dbReference type="ChEBI" id="CHEBI:57930"/>
        <dbReference type="ChEBI" id="CHEBI:61557"/>
        <dbReference type="ChEBI" id="CHEBI:456216"/>
        <dbReference type="EC" id="2.7.4.6"/>
    </reaction>
</comment>
<evidence type="ECO:0000313" key="20">
    <source>
        <dbReference type="Proteomes" id="UP001055437"/>
    </source>
</evidence>
<keyword evidence="12" id="KW-0963">Cytoplasm</keyword>
<feature type="domain" description="Nucleoside diphosphate kinase-like" evidence="16">
    <location>
        <begin position="1"/>
        <end position="136"/>
    </location>
</feature>
<dbReference type="GO" id="GO:0006241">
    <property type="term" value="P:CTP biosynthetic process"/>
    <property type="evidence" value="ECO:0007669"/>
    <property type="project" value="UniProtKB-UniRule"/>
</dbReference>
<feature type="binding site" evidence="12 13">
    <location>
        <position position="9"/>
    </location>
    <ligand>
        <name>ATP</name>
        <dbReference type="ChEBI" id="CHEBI:30616"/>
    </ligand>
</feature>
<evidence type="ECO:0000256" key="1">
    <source>
        <dbReference type="ARBA" id="ARBA00001946"/>
    </source>
</evidence>
<dbReference type="PROSITE" id="PS00469">
    <property type="entry name" value="NDPK"/>
    <property type="match status" value="1"/>
</dbReference>
<dbReference type="GO" id="GO:0006228">
    <property type="term" value="P:UTP biosynthetic process"/>
    <property type="evidence" value="ECO:0007669"/>
    <property type="project" value="UniProtKB-UniRule"/>
</dbReference>
<keyword evidence="5 12" id="KW-0808">Transferase</keyword>
<keyword evidence="9 12" id="KW-0067">ATP-binding</keyword>
<evidence type="ECO:0000313" key="17">
    <source>
        <dbReference type="EMBL" id="AYE33330.1"/>
    </source>
</evidence>
<evidence type="ECO:0000313" key="18">
    <source>
        <dbReference type="EMBL" id="USR99905.1"/>
    </source>
</evidence>
<reference evidence="18" key="2">
    <citation type="submission" date="2022-06" db="EMBL/GenBank/DDBJ databases">
        <authorList>
            <person name="Holder M.E."/>
            <person name="Ajami N.J."/>
            <person name="Petrosino J.F."/>
        </authorList>
    </citation>
    <scope>NUCLEOTIDE SEQUENCE</scope>
    <source>
        <strain evidence="18">RMA 8861</strain>
    </source>
</reference>
<protein>
    <recommendedName>
        <fullName evidence="4 12">Nucleoside diphosphate kinase</fullName>
        <shortName evidence="12">NDK</shortName>
        <shortName evidence="12">NDP kinase</shortName>
        <ecNumber evidence="3 12">2.7.4.6</ecNumber>
    </recommendedName>
    <alternativeName>
        <fullName evidence="12">Nucleoside-2-P kinase</fullName>
    </alternativeName>
</protein>
<dbReference type="InterPro" id="IPR001564">
    <property type="entry name" value="Nucleoside_diP_kinase"/>
</dbReference>
<evidence type="ECO:0000256" key="2">
    <source>
        <dbReference type="ARBA" id="ARBA00008142"/>
    </source>
</evidence>
<evidence type="ECO:0000256" key="4">
    <source>
        <dbReference type="ARBA" id="ARBA00017632"/>
    </source>
</evidence>
<dbReference type="KEGG" id="csep:CP523_02065"/>
<keyword evidence="12" id="KW-0597">Phosphoprotein</keyword>
<dbReference type="SMART" id="SM00562">
    <property type="entry name" value="NDK"/>
    <property type="match status" value="1"/>
</dbReference>
<dbReference type="GO" id="GO:0006183">
    <property type="term" value="P:GTP biosynthetic process"/>
    <property type="evidence" value="ECO:0007669"/>
    <property type="project" value="UniProtKB-UniRule"/>
</dbReference>
<comment type="subunit">
    <text evidence="12">Homotetramer.</text>
</comment>
<evidence type="ECO:0000256" key="12">
    <source>
        <dbReference type="HAMAP-Rule" id="MF_00451"/>
    </source>
</evidence>
<dbReference type="EMBL" id="CP099799">
    <property type="protein sequence ID" value="USR99905.1"/>
    <property type="molecule type" value="Genomic_DNA"/>
</dbReference>
<dbReference type="Proteomes" id="UP001055437">
    <property type="component" value="Chromosome"/>
</dbReference>
<dbReference type="NCBIfam" id="NF001908">
    <property type="entry name" value="PRK00668.1"/>
    <property type="match status" value="1"/>
</dbReference>
<reference evidence="17 19" key="1">
    <citation type="submission" date="2017-09" db="EMBL/GenBank/DDBJ databases">
        <authorList>
            <person name="Thomas P."/>
            <person name="Seyboldt C."/>
        </authorList>
    </citation>
    <scope>NUCLEOTIDE SEQUENCE [LARGE SCALE GENOMIC DNA]</scope>
    <source>
        <strain evidence="17 19">DSM 7534</strain>
    </source>
</reference>
<name>A0A9N7PI28_CLOSE</name>
<dbReference type="RefSeq" id="WP_066678867.1">
    <property type="nucleotide sequence ID" value="NZ_CABMIZ010000055.1"/>
</dbReference>
<comment type="similarity">
    <text evidence="2 12 13 14">Belongs to the NDK family.</text>
</comment>
<dbReference type="InterPro" id="IPR034907">
    <property type="entry name" value="NDK-like_dom"/>
</dbReference>
<organism evidence="17 19">
    <name type="scientific">Clostridium septicum</name>
    <dbReference type="NCBI Taxonomy" id="1504"/>
    <lineage>
        <taxon>Bacteria</taxon>
        <taxon>Bacillati</taxon>
        <taxon>Bacillota</taxon>
        <taxon>Clostridia</taxon>
        <taxon>Eubacteriales</taxon>
        <taxon>Clostridiaceae</taxon>
        <taxon>Clostridium</taxon>
    </lineage>
</organism>
<dbReference type="SUPFAM" id="SSF54919">
    <property type="entry name" value="Nucleoside diphosphate kinase, NDK"/>
    <property type="match status" value="1"/>
</dbReference>
<dbReference type="EC" id="2.7.4.6" evidence="3 12"/>
<evidence type="ECO:0000256" key="9">
    <source>
        <dbReference type="ARBA" id="ARBA00022840"/>
    </source>
</evidence>
<feature type="binding site" evidence="12 13">
    <location>
        <position position="57"/>
    </location>
    <ligand>
        <name>ATP</name>
        <dbReference type="ChEBI" id="CHEBI:30616"/>
    </ligand>
</feature>
<feature type="binding site" evidence="12 13">
    <location>
        <position position="85"/>
    </location>
    <ligand>
        <name>ATP</name>
        <dbReference type="ChEBI" id="CHEBI:30616"/>
    </ligand>
</feature>
<dbReference type="HAMAP" id="MF_00451">
    <property type="entry name" value="NDP_kinase"/>
    <property type="match status" value="1"/>
</dbReference>
<dbReference type="GO" id="GO:0004550">
    <property type="term" value="F:nucleoside diphosphate kinase activity"/>
    <property type="evidence" value="ECO:0007669"/>
    <property type="project" value="UniProtKB-UniRule"/>
</dbReference>
<keyword evidence="8 12" id="KW-0418">Kinase</keyword>
<dbReference type="Proteomes" id="UP000280586">
    <property type="component" value="Chromosome"/>
</dbReference>
<dbReference type="Pfam" id="PF00334">
    <property type="entry name" value="NDK"/>
    <property type="match status" value="1"/>
</dbReference>
<feature type="binding site" evidence="12 13">
    <location>
        <position position="102"/>
    </location>
    <ligand>
        <name>ATP</name>
        <dbReference type="ChEBI" id="CHEBI:30616"/>
    </ligand>
</feature>
<keyword evidence="10 12" id="KW-0460">Magnesium</keyword>
<sequence>MERSLVLIKPDAVERNLIGKIISFYENDGLKITALKMESISKDLASKHYYEHKEKDFYEGLIDYITRSPLCALVIEGEDAISRIRKINGSTNPEKAGDGTIRKLFGINGRENCVHASDSIESAKREINLWFPKFKN</sequence>
<evidence type="ECO:0000256" key="10">
    <source>
        <dbReference type="ARBA" id="ARBA00022842"/>
    </source>
</evidence>
<evidence type="ECO:0000256" key="5">
    <source>
        <dbReference type="ARBA" id="ARBA00022679"/>
    </source>
</evidence>
<keyword evidence="6 12" id="KW-0479">Metal-binding</keyword>
<accession>A0A9N7PI28</accession>
<comment type="subcellular location">
    <subcellularLocation>
        <location evidence="12">Cytoplasm</location>
    </subcellularLocation>
</comment>
<evidence type="ECO:0000256" key="8">
    <source>
        <dbReference type="ARBA" id="ARBA00022777"/>
    </source>
</evidence>
<evidence type="ECO:0000256" key="13">
    <source>
        <dbReference type="PROSITE-ProRule" id="PRU00706"/>
    </source>
</evidence>
<evidence type="ECO:0000256" key="6">
    <source>
        <dbReference type="ARBA" id="ARBA00022723"/>
    </source>
</evidence>
<dbReference type="PROSITE" id="PS51374">
    <property type="entry name" value="NDPK_LIKE"/>
    <property type="match status" value="1"/>
</dbReference>
<dbReference type="PANTHER" id="PTHR11349">
    <property type="entry name" value="NUCLEOSIDE DIPHOSPHATE KINASE"/>
    <property type="match status" value="1"/>
</dbReference>
<evidence type="ECO:0000256" key="15">
    <source>
        <dbReference type="RuleBase" id="RU004013"/>
    </source>
</evidence>
<proteinExistence type="inferred from homology"/>
<dbReference type="InterPro" id="IPR036850">
    <property type="entry name" value="NDK-like_dom_sf"/>
</dbReference>
<dbReference type="EMBL" id="CP023671">
    <property type="protein sequence ID" value="AYE33330.1"/>
    <property type="molecule type" value="Genomic_DNA"/>
</dbReference>
<dbReference type="GO" id="GO:0005524">
    <property type="term" value="F:ATP binding"/>
    <property type="evidence" value="ECO:0007669"/>
    <property type="project" value="UniProtKB-UniRule"/>
</dbReference>
<dbReference type="Gene3D" id="3.30.70.141">
    <property type="entry name" value="Nucleoside diphosphate kinase-like domain"/>
    <property type="match status" value="1"/>
</dbReference>
<dbReference type="FunFam" id="3.30.70.141:FF:000003">
    <property type="entry name" value="Nucleoside diphosphate kinase"/>
    <property type="match status" value="1"/>
</dbReference>
<dbReference type="PRINTS" id="PR01243">
    <property type="entry name" value="NUCDPKINASE"/>
</dbReference>
<comment type="cofactor">
    <cofactor evidence="1 12">
        <name>Mg(2+)</name>
        <dbReference type="ChEBI" id="CHEBI:18420"/>
    </cofactor>
</comment>
<evidence type="ECO:0000256" key="7">
    <source>
        <dbReference type="ARBA" id="ARBA00022741"/>
    </source>
</evidence>
<dbReference type="GO" id="GO:0005737">
    <property type="term" value="C:cytoplasm"/>
    <property type="evidence" value="ECO:0007669"/>
    <property type="project" value="UniProtKB-SubCell"/>
</dbReference>
<dbReference type="InterPro" id="IPR023005">
    <property type="entry name" value="Nucleoside_diP_kinase_AS"/>
</dbReference>
<feature type="binding site" evidence="12 13">
    <location>
        <position position="91"/>
    </location>
    <ligand>
        <name>ATP</name>
        <dbReference type="ChEBI" id="CHEBI:30616"/>
    </ligand>
</feature>
<evidence type="ECO:0000256" key="11">
    <source>
        <dbReference type="ARBA" id="ARBA00023080"/>
    </source>
</evidence>
<evidence type="ECO:0000256" key="14">
    <source>
        <dbReference type="RuleBase" id="RU004011"/>
    </source>
</evidence>
<dbReference type="CDD" id="cd04413">
    <property type="entry name" value="NDPk_I"/>
    <property type="match status" value="1"/>
</dbReference>
<evidence type="ECO:0000259" key="16">
    <source>
        <dbReference type="SMART" id="SM00562"/>
    </source>
</evidence>
<dbReference type="GO" id="GO:0046872">
    <property type="term" value="F:metal ion binding"/>
    <property type="evidence" value="ECO:0007669"/>
    <property type="project" value="UniProtKB-KW"/>
</dbReference>
<dbReference type="GeneID" id="303559462"/>